<dbReference type="AlphaFoldDB" id="A0AAV4SMN0"/>
<reference evidence="2 3" key="1">
    <citation type="submission" date="2021-06" db="EMBL/GenBank/DDBJ databases">
        <title>Caerostris extrusa draft genome.</title>
        <authorList>
            <person name="Kono N."/>
            <person name="Arakawa K."/>
        </authorList>
    </citation>
    <scope>NUCLEOTIDE SEQUENCE [LARGE SCALE GENOMIC DNA]</scope>
</reference>
<keyword evidence="1" id="KW-1133">Transmembrane helix</keyword>
<evidence type="ECO:0000256" key="1">
    <source>
        <dbReference type="SAM" id="Phobius"/>
    </source>
</evidence>
<name>A0AAV4SMN0_CAEEX</name>
<evidence type="ECO:0000313" key="3">
    <source>
        <dbReference type="Proteomes" id="UP001054945"/>
    </source>
</evidence>
<keyword evidence="1" id="KW-0472">Membrane</keyword>
<comment type="caution">
    <text evidence="2">The sequence shown here is derived from an EMBL/GenBank/DDBJ whole genome shotgun (WGS) entry which is preliminary data.</text>
</comment>
<feature type="transmembrane region" description="Helical" evidence="1">
    <location>
        <begin position="16"/>
        <end position="44"/>
    </location>
</feature>
<evidence type="ECO:0000313" key="2">
    <source>
        <dbReference type="EMBL" id="GIY34106.1"/>
    </source>
</evidence>
<gene>
    <name evidence="2" type="ORF">CEXT_435381</name>
</gene>
<keyword evidence="1" id="KW-0812">Transmembrane</keyword>
<dbReference type="EMBL" id="BPLR01009722">
    <property type="protein sequence ID" value="GIY34106.1"/>
    <property type="molecule type" value="Genomic_DNA"/>
</dbReference>
<protein>
    <submittedName>
        <fullName evidence="2">Uncharacterized protein</fullName>
    </submittedName>
</protein>
<organism evidence="2 3">
    <name type="scientific">Caerostris extrusa</name>
    <name type="common">Bark spider</name>
    <name type="synonym">Caerostris bankana</name>
    <dbReference type="NCBI Taxonomy" id="172846"/>
    <lineage>
        <taxon>Eukaryota</taxon>
        <taxon>Metazoa</taxon>
        <taxon>Ecdysozoa</taxon>
        <taxon>Arthropoda</taxon>
        <taxon>Chelicerata</taxon>
        <taxon>Arachnida</taxon>
        <taxon>Araneae</taxon>
        <taxon>Araneomorphae</taxon>
        <taxon>Entelegynae</taxon>
        <taxon>Araneoidea</taxon>
        <taxon>Araneidae</taxon>
        <taxon>Caerostris</taxon>
    </lineage>
</organism>
<sequence>MRARIAVSSLLGKTSWLLMVDLMAIAALGCVWSWLPLVMFLNFLHHLECALKLGHENTLLGAETLRKSFSIAWTSALQLGDICVFDWPQS</sequence>
<accession>A0AAV4SMN0</accession>
<proteinExistence type="predicted"/>
<keyword evidence="3" id="KW-1185">Reference proteome</keyword>
<dbReference type="Proteomes" id="UP001054945">
    <property type="component" value="Unassembled WGS sequence"/>
</dbReference>